<proteinExistence type="predicted"/>
<protein>
    <submittedName>
        <fullName evidence="3">Uncharacterized protein</fullName>
    </submittedName>
</protein>
<dbReference type="InterPro" id="IPR031578">
    <property type="entry name" value="TipE"/>
</dbReference>
<feature type="compositionally biased region" description="Low complexity" evidence="1">
    <location>
        <begin position="452"/>
        <end position="462"/>
    </location>
</feature>
<feature type="transmembrane region" description="Helical" evidence="2">
    <location>
        <begin position="388"/>
        <end position="409"/>
    </location>
</feature>
<dbReference type="EMBL" id="JBJJXI010000147">
    <property type="protein sequence ID" value="KAL3386367.1"/>
    <property type="molecule type" value="Genomic_DNA"/>
</dbReference>
<name>A0ABD2W157_9HYME</name>
<keyword evidence="2" id="KW-0472">Membrane</keyword>
<sequence>MGRKYKPRSIPEQDRKLCGSICICQFTIVISCVALVYLSVAIYVPSHRAFHAGFEIDPVMCQTVNTTMVNNCAWASCGEWCLTKTTGFCPQIHATVRRNGTDLIFENCTRSASVACPMVNLGSVKRYNCNNGSECGTLTGVFECKLGHCSNLSEAMLCHDRPDGAIVDADKENLKLNGNFRCNNSRCTRIKQHFTCDRYCPKISTSNVNVFLMQSDNIITASCTRASALNKANGNMSGERLLEPKQVWRASGDALVASCFTVQRLGDQVRTEDCVNGTLLSENLIPKPFINFTTFLKLYERSLPRKVDPADVYVPSQHSLTIYNSSRLYINLEGCVNTLRGECRDFLNSHGADGDNQTAQSRYPCYYKKNDSFFVVARFDLNKTRTELLIAVIVPSCLFVVSLTTLVIIQRSVQVGDDAKMRCRYCVDKQSQDEGEGLVENATSSSTPPRQALSAAAGGSSSKQETMSMSL</sequence>
<dbReference type="AlphaFoldDB" id="A0ABD2W157"/>
<comment type="caution">
    <text evidence="3">The sequence shown here is derived from an EMBL/GenBank/DDBJ whole genome shotgun (WGS) entry which is preliminary data.</text>
</comment>
<gene>
    <name evidence="3" type="ORF">TKK_018225</name>
</gene>
<feature type="region of interest" description="Disordered" evidence="1">
    <location>
        <begin position="436"/>
        <end position="471"/>
    </location>
</feature>
<feature type="transmembrane region" description="Helical" evidence="2">
    <location>
        <begin position="21"/>
        <end position="44"/>
    </location>
</feature>
<evidence type="ECO:0000256" key="1">
    <source>
        <dbReference type="SAM" id="MobiDB-lite"/>
    </source>
</evidence>
<keyword evidence="4" id="KW-1185">Reference proteome</keyword>
<evidence type="ECO:0000256" key="2">
    <source>
        <dbReference type="SAM" id="Phobius"/>
    </source>
</evidence>
<dbReference type="PROSITE" id="PS51257">
    <property type="entry name" value="PROKAR_LIPOPROTEIN"/>
    <property type="match status" value="1"/>
</dbReference>
<dbReference type="PANTHER" id="PTHR12335">
    <property type="entry name" value="TIPE PROTEIN TEMPERATURE-INDUCED PARALYTIC E"/>
    <property type="match status" value="1"/>
</dbReference>
<reference evidence="3 4" key="1">
    <citation type="journal article" date="2024" name="bioRxiv">
        <title>A reference genome for Trichogramma kaykai: A tiny desert-dwelling parasitoid wasp with competing sex-ratio distorters.</title>
        <authorList>
            <person name="Culotta J."/>
            <person name="Lindsey A.R."/>
        </authorList>
    </citation>
    <scope>NUCLEOTIDE SEQUENCE [LARGE SCALE GENOMIC DNA]</scope>
    <source>
        <strain evidence="3 4">KSX58</strain>
    </source>
</reference>
<organism evidence="3 4">
    <name type="scientific">Trichogramma kaykai</name>
    <dbReference type="NCBI Taxonomy" id="54128"/>
    <lineage>
        <taxon>Eukaryota</taxon>
        <taxon>Metazoa</taxon>
        <taxon>Ecdysozoa</taxon>
        <taxon>Arthropoda</taxon>
        <taxon>Hexapoda</taxon>
        <taxon>Insecta</taxon>
        <taxon>Pterygota</taxon>
        <taxon>Neoptera</taxon>
        <taxon>Endopterygota</taxon>
        <taxon>Hymenoptera</taxon>
        <taxon>Apocrita</taxon>
        <taxon>Proctotrupomorpha</taxon>
        <taxon>Chalcidoidea</taxon>
        <taxon>Trichogrammatidae</taxon>
        <taxon>Trichogramma</taxon>
    </lineage>
</organism>
<dbReference type="Proteomes" id="UP001627154">
    <property type="component" value="Unassembled WGS sequence"/>
</dbReference>
<keyword evidence="2" id="KW-0812">Transmembrane</keyword>
<dbReference type="PANTHER" id="PTHR12335:SF3">
    <property type="entry name" value="IP11896P"/>
    <property type="match status" value="1"/>
</dbReference>
<accession>A0ABD2W157</accession>
<keyword evidence="2" id="KW-1133">Transmembrane helix</keyword>
<evidence type="ECO:0000313" key="3">
    <source>
        <dbReference type="EMBL" id="KAL3386367.1"/>
    </source>
</evidence>
<evidence type="ECO:0000313" key="4">
    <source>
        <dbReference type="Proteomes" id="UP001627154"/>
    </source>
</evidence>